<keyword evidence="4 6" id="KW-0472">Membrane</keyword>
<dbReference type="Pfam" id="PF00107">
    <property type="entry name" value="ADH_zinc_N"/>
    <property type="match status" value="1"/>
</dbReference>
<protein>
    <submittedName>
        <fullName evidence="8">NAD(P)-binding protein</fullName>
    </submittedName>
</protein>
<feature type="transmembrane region" description="Helical" evidence="6">
    <location>
        <begin position="299"/>
        <end position="320"/>
    </location>
</feature>
<evidence type="ECO:0000256" key="4">
    <source>
        <dbReference type="ARBA" id="ARBA00023136"/>
    </source>
</evidence>
<proteinExistence type="predicted"/>
<sequence length="967" mass="104024">MLSTTSYVFSDDARATAFRRAVRSGVAGRQEYAMPGSGVSAQEVQRAYLRYCAEQQEQGQNDNTQGAPSPYLPVMDNQAPPAYSIETDDQAPPPYTSTPISGMTPTAHLDMLLYSNTCTPLSPPEYTEAISTSPPPPPSYGIVISRSTTTTDRTPSRTKLQIVYNNLTTHAFPPSVPAAMSLNNSIERPIALETLEPSTPPMEPPKISADVSSQPQSSAEDETQYPKGRTKFLIVSSVTLAYVLTSMDATIVSVVVPSLTDEFHTIRDVGWYSAAYRLCICSFQFMFGKLYKTLPPKNIFLGSVLIFMVGSAICATASRVSELDPIGTICFVASLTCLFLALSWAGSRYTWNSPVVIGLLVSFSVLLVIFGLVQWLKGESATLPPRILCNRSVLSGFVFTLFTNSATMVVLYYLPTYFQVVRGSTAAQSGYYQIPAIAGDIIGVGLQSTGVTLIGYYTPFMWAATILMPVLAGLLTTIKTRTSLVEVLVMTGCFGFAGGIGFLSPQSAVQMALPKNDASIGLSIILFAEQFGAALFVSAAQNVFQNSIGTAGLSDLRDLVAPADMMNVLVAVDQSVAQTCFFKPDTRCQSQSTVVSTMSLQSTGRDRLPSTMIGVVLTGHGGFEKLQYRKDLKIPSPGPDEVLIRVAAAGINNTDINTRIGWYSKGVETGTGEETTNASATRTDDDSTWSGKPLVFPRIQGADCCGRIVAVGNNVSTQRVGERVLVRNMLRSYVDYRPYECWTFGSECDGAFAQFTKAPARETYKIDCDLSDTDLASVPCAWSTAENMLHRAGVKDKENVIITGASGGVGAAAIQLAKRRGAHVVAIGSAEKADQMLALGADQVLPRGANLVKQLGNDVVDVVLDLVAGSVFPELLDVLKKGGRYAVAGAIAGPIVRLDVRTLYLKDLSFFGCTFQEDEVFTNLISYIERGEIRPRAGKVYPLDEIVAAQQHFNSKSTCGKLALSIP</sequence>
<feature type="compositionally biased region" description="Polar residues" evidence="5">
    <location>
        <begin position="56"/>
        <end position="67"/>
    </location>
</feature>
<dbReference type="InterPro" id="IPR036291">
    <property type="entry name" value="NAD(P)-bd_dom_sf"/>
</dbReference>
<feature type="transmembrane region" description="Helical" evidence="6">
    <location>
        <begin position="434"/>
        <end position="454"/>
    </location>
</feature>
<feature type="transmembrane region" description="Helical" evidence="6">
    <location>
        <begin position="485"/>
        <end position="504"/>
    </location>
</feature>
<evidence type="ECO:0000256" key="1">
    <source>
        <dbReference type="ARBA" id="ARBA00004141"/>
    </source>
</evidence>
<feature type="transmembrane region" description="Helical" evidence="6">
    <location>
        <begin position="326"/>
        <end position="344"/>
    </location>
</feature>
<dbReference type="CDD" id="cd08274">
    <property type="entry name" value="MDR9"/>
    <property type="match status" value="1"/>
</dbReference>
<accession>A0A9P8K3Y8</accession>
<dbReference type="AlphaFoldDB" id="A0A9P8K3Y8"/>
<comment type="subcellular location">
    <subcellularLocation>
        <location evidence="1">Membrane</location>
        <topology evidence="1">Multi-pass membrane protein</topology>
    </subcellularLocation>
</comment>
<dbReference type="GO" id="GO:0005886">
    <property type="term" value="C:plasma membrane"/>
    <property type="evidence" value="ECO:0007669"/>
    <property type="project" value="TreeGrafter"/>
</dbReference>
<dbReference type="Gene3D" id="1.20.1250.20">
    <property type="entry name" value="MFS general substrate transporter like domains"/>
    <property type="match status" value="1"/>
</dbReference>
<reference evidence="8" key="1">
    <citation type="journal article" date="2021" name="J Fungi (Basel)">
        <title>Virulence traits and population genomics of the black yeast Aureobasidium melanogenum.</title>
        <authorList>
            <person name="Cernosa A."/>
            <person name="Sun X."/>
            <person name="Gostincar C."/>
            <person name="Fang C."/>
            <person name="Gunde-Cimerman N."/>
            <person name="Song Z."/>
        </authorList>
    </citation>
    <scope>NUCLEOTIDE SEQUENCE</scope>
    <source>
        <strain evidence="8">EXF-8016</strain>
    </source>
</reference>
<dbReference type="Proteomes" id="UP000767238">
    <property type="component" value="Unassembled WGS sequence"/>
</dbReference>
<evidence type="ECO:0000256" key="2">
    <source>
        <dbReference type="ARBA" id="ARBA00022692"/>
    </source>
</evidence>
<comment type="caution">
    <text evidence="8">The sequence shown here is derived from an EMBL/GenBank/DDBJ whole genome shotgun (WGS) entry which is preliminary data.</text>
</comment>
<dbReference type="GO" id="GO:0022857">
    <property type="term" value="F:transmembrane transporter activity"/>
    <property type="evidence" value="ECO:0007669"/>
    <property type="project" value="TreeGrafter"/>
</dbReference>
<dbReference type="InterPro" id="IPR020843">
    <property type="entry name" value="ER"/>
</dbReference>
<evidence type="ECO:0000256" key="6">
    <source>
        <dbReference type="SAM" id="Phobius"/>
    </source>
</evidence>
<dbReference type="SUPFAM" id="SSF50129">
    <property type="entry name" value="GroES-like"/>
    <property type="match status" value="1"/>
</dbReference>
<dbReference type="InterPro" id="IPR011032">
    <property type="entry name" value="GroES-like_sf"/>
</dbReference>
<dbReference type="InterPro" id="IPR036259">
    <property type="entry name" value="MFS_trans_sf"/>
</dbReference>
<dbReference type="Gene3D" id="3.90.180.10">
    <property type="entry name" value="Medium-chain alcohol dehydrogenases, catalytic domain"/>
    <property type="match status" value="1"/>
</dbReference>
<feature type="transmembrane region" description="Helical" evidence="6">
    <location>
        <begin position="269"/>
        <end position="287"/>
    </location>
</feature>
<dbReference type="Gene3D" id="3.40.50.720">
    <property type="entry name" value="NAD(P)-binding Rossmann-like Domain"/>
    <property type="match status" value="1"/>
</dbReference>
<dbReference type="PANTHER" id="PTHR23501">
    <property type="entry name" value="MAJOR FACILITATOR SUPERFAMILY"/>
    <property type="match status" value="1"/>
</dbReference>
<organism evidence="8 9">
    <name type="scientific">Aureobasidium melanogenum</name>
    <name type="common">Aureobasidium pullulans var. melanogenum</name>
    <dbReference type="NCBI Taxonomy" id="46634"/>
    <lineage>
        <taxon>Eukaryota</taxon>
        <taxon>Fungi</taxon>
        <taxon>Dikarya</taxon>
        <taxon>Ascomycota</taxon>
        <taxon>Pezizomycotina</taxon>
        <taxon>Dothideomycetes</taxon>
        <taxon>Dothideomycetidae</taxon>
        <taxon>Dothideales</taxon>
        <taxon>Saccotheciaceae</taxon>
        <taxon>Aureobasidium</taxon>
    </lineage>
</organism>
<feature type="transmembrane region" description="Helical" evidence="6">
    <location>
        <begin position="232"/>
        <end position="257"/>
    </location>
</feature>
<name>A0A9P8K3Y8_AURME</name>
<dbReference type="SUPFAM" id="SSF103473">
    <property type="entry name" value="MFS general substrate transporter"/>
    <property type="match status" value="1"/>
</dbReference>
<dbReference type="GO" id="GO:0016491">
    <property type="term" value="F:oxidoreductase activity"/>
    <property type="evidence" value="ECO:0007669"/>
    <property type="project" value="InterPro"/>
</dbReference>
<dbReference type="PANTHER" id="PTHR23501:SF198">
    <property type="entry name" value="AZOLE RESISTANCE PROTEIN 1-RELATED"/>
    <property type="match status" value="1"/>
</dbReference>
<keyword evidence="3 6" id="KW-1133">Transmembrane helix</keyword>
<keyword evidence="2 6" id="KW-0812">Transmembrane</keyword>
<dbReference type="SUPFAM" id="SSF51735">
    <property type="entry name" value="NAD(P)-binding Rossmann-fold domains"/>
    <property type="match status" value="1"/>
</dbReference>
<feature type="non-terminal residue" evidence="8">
    <location>
        <position position="1"/>
    </location>
</feature>
<dbReference type="Pfam" id="PF08240">
    <property type="entry name" value="ADH_N"/>
    <property type="match status" value="1"/>
</dbReference>
<feature type="transmembrane region" description="Helical" evidence="6">
    <location>
        <begin position="356"/>
        <end position="376"/>
    </location>
</feature>
<dbReference type="InterPro" id="IPR013149">
    <property type="entry name" value="ADH-like_C"/>
</dbReference>
<dbReference type="InterPro" id="IPR013154">
    <property type="entry name" value="ADH-like_N"/>
</dbReference>
<feature type="domain" description="Enoyl reductase (ER)" evidence="7">
    <location>
        <begin position="621"/>
        <end position="964"/>
    </location>
</feature>
<feature type="region of interest" description="Disordered" evidence="5">
    <location>
        <begin position="195"/>
        <end position="224"/>
    </location>
</feature>
<feature type="transmembrane region" description="Helical" evidence="6">
    <location>
        <begin position="460"/>
        <end position="478"/>
    </location>
</feature>
<evidence type="ECO:0000313" key="8">
    <source>
        <dbReference type="EMBL" id="KAH0217659.1"/>
    </source>
</evidence>
<dbReference type="OrthoDB" id="203908at2759"/>
<dbReference type="SMART" id="SM00829">
    <property type="entry name" value="PKS_ER"/>
    <property type="match status" value="1"/>
</dbReference>
<feature type="region of interest" description="Disordered" evidence="5">
    <location>
        <begin position="56"/>
        <end position="90"/>
    </location>
</feature>
<dbReference type="EMBL" id="JAHFYH010000054">
    <property type="protein sequence ID" value="KAH0217659.1"/>
    <property type="molecule type" value="Genomic_DNA"/>
</dbReference>
<gene>
    <name evidence="8" type="ORF">KCV03_g6948</name>
</gene>
<evidence type="ECO:0000256" key="3">
    <source>
        <dbReference type="ARBA" id="ARBA00022989"/>
    </source>
</evidence>
<reference evidence="8" key="2">
    <citation type="submission" date="2021-08" db="EMBL/GenBank/DDBJ databases">
        <authorList>
            <person name="Gostincar C."/>
            <person name="Sun X."/>
            <person name="Song Z."/>
            <person name="Gunde-Cimerman N."/>
        </authorList>
    </citation>
    <scope>NUCLEOTIDE SEQUENCE</scope>
    <source>
        <strain evidence="8">EXF-8016</strain>
    </source>
</reference>
<feature type="region of interest" description="Disordered" evidence="5">
    <location>
        <begin position="667"/>
        <end position="686"/>
    </location>
</feature>
<evidence type="ECO:0000256" key="5">
    <source>
        <dbReference type="SAM" id="MobiDB-lite"/>
    </source>
</evidence>
<feature type="compositionally biased region" description="Low complexity" evidence="5">
    <location>
        <begin position="667"/>
        <end position="676"/>
    </location>
</feature>
<feature type="transmembrane region" description="Helical" evidence="6">
    <location>
        <begin position="396"/>
        <end position="414"/>
    </location>
</feature>
<evidence type="ECO:0000259" key="7">
    <source>
        <dbReference type="SMART" id="SM00829"/>
    </source>
</evidence>
<evidence type="ECO:0000313" key="9">
    <source>
        <dbReference type="Proteomes" id="UP000767238"/>
    </source>
</evidence>